<keyword evidence="2" id="KW-0808">Transferase</keyword>
<dbReference type="InterPro" id="IPR024529">
    <property type="entry name" value="ECF_trnsprt_substrate-spec"/>
</dbReference>
<evidence type="ECO:0000256" key="1">
    <source>
        <dbReference type="SAM" id="Phobius"/>
    </source>
</evidence>
<sequence>MADTTPNRAGGLPFIRSISEDFTTRAWVLIPIGIGINVVGGYIAQVLRLPIFLDVIGTILVGVLAGPWVGALAGFLTNIVTGLVVNPTLLPYSATNLAIGLVAGILAVTGWFKSYWKVAVSGIIITIVAVVVSAPITVFVFGGVTGHGTDLIVGYFLATGNQLLSSVLKTSFIVEPIDKIISSYLAFFIARAIPARYRPPKARQTLPE</sequence>
<dbReference type="eggNOG" id="COG3275">
    <property type="taxonomic scope" value="Bacteria"/>
</dbReference>
<keyword evidence="1" id="KW-0472">Membrane</keyword>
<dbReference type="KEGG" id="ttr:Tter_2112"/>
<feature type="transmembrane region" description="Helical" evidence="1">
    <location>
        <begin position="51"/>
        <end position="77"/>
    </location>
</feature>
<dbReference type="EMBL" id="CP001826">
    <property type="protein sequence ID" value="ACZ43014.1"/>
    <property type="molecule type" value="Genomic_DNA"/>
</dbReference>
<feature type="transmembrane region" description="Helical" evidence="1">
    <location>
        <begin position="89"/>
        <end position="112"/>
    </location>
</feature>
<gene>
    <name evidence="2" type="ordered locus">Tter_2112</name>
</gene>
<keyword evidence="3" id="KW-1185">Reference proteome</keyword>
<dbReference type="HOGENOM" id="CLU_091606_0_0_0"/>
<dbReference type="Pfam" id="PF12822">
    <property type="entry name" value="ECF_trnsprt"/>
    <property type="match status" value="1"/>
</dbReference>
<feature type="transmembrane region" description="Helical" evidence="1">
    <location>
        <begin position="119"/>
        <end position="141"/>
    </location>
</feature>
<keyword evidence="1" id="KW-0812">Transmembrane</keyword>
<dbReference type="GO" id="GO:0022857">
    <property type="term" value="F:transmembrane transporter activity"/>
    <property type="evidence" value="ECO:0007669"/>
    <property type="project" value="InterPro"/>
</dbReference>
<reference evidence="3" key="1">
    <citation type="journal article" date="2010" name="Stand. Genomic Sci.">
        <title>Complete genome sequence of 'Thermobaculum terrenum' type strain (YNP1).</title>
        <authorList>
            <person name="Kiss H."/>
            <person name="Cleland D."/>
            <person name="Lapidus A."/>
            <person name="Lucas S."/>
            <person name="Glavina Del Rio T."/>
            <person name="Nolan M."/>
            <person name="Tice H."/>
            <person name="Han C."/>
            <person name="Goodwin L."/>
            <person name="Pitluck S."/>
            <person name="Liolios K."/>
            <person name="Ivanova N."/>
            <person name="Mavromatis K."/>
            <person name="Ovchinnikova G."/>
            <person name="Pati A."/>
            <person name="Chen A."/>
            <person name="Palaniappan K."/>
            <person name="Land M."/>
            <person name="Hauser L."/>
            <person name="Chang Y."/>
            <person name="Jeffries C."/>
            <person name="Lu M."/>
            <person name="Brettin T."/>
            <person name="Detter J."/>
            <person name="Goker M."/>
            <person name="Tindall B."/>
            <person name="Beck B."/>
            <person name="McDermott T."/>
            <person name="Woyke T."/>
            <person name="Bristow J."/>
            <person name="Eisen J."/>
            <person name="Markowitz V."/>
            <person name="Hugenholtz P."/>
            <person name="Kyrpides N."/>
            <person name="Klenk H."/>
            <person name="Cheng J."/>
        </authorList>
    </citation>
    <scope>NUCLEOTIDE SEQUENCE [LARGE SCALE GENOMIC DNA]</scope>
    <source>
        <strain evidence="3">ATCC BAA-798 / YNP1</strain>
    </source>
</reference>
<name>D1CGZ3_THET1</name>
<dbReference type="AlphaFoldDB" id="D1CGZ3"/>
<keyword evidence="1" id="KW-1133">Transmembrane helix</keyword>
<evidence type="ECO:0000313" key="3">
    <source>
        <dbReference type="Proteomes" id="UP000000323"/>
    </source>
</evidence>
<dbReference type="OrthoDB" id="7628974at2"/>
<proteinExistence type="predicted"/>
<feature type="transmembrane region" description="Helical" evidence="1">
    <location>
        <begin position="26"/>
        <end position="44"/>
    </location>
</feature>
<evidence type="ECO:0000313" key="2">
    <source>
        <dbReference type="EMBL" id="ACZ43014.1"/>
    </source>
</evidence>
<dbReference type="STRING" id="525904.Tter_2112"/>
<dbReference type="GO" id="GO:0016301">
    <property type="term" value="F:kinase activity"/>
    <property type="evidence" value="ECO:0007669"/>
    <property type="project" value="UniProtKB-KW"/>
</dbReference>
<accession>D1CGZ3</accession>
<organism evidence="2 3">
    <name type="scientific">Thermobaculum terrenum (strain ATCC BAA-798 / CCMEE 7001 / YNP1)</name>
    <dbReference type="NCBI Taxonomy" id="525904"/>
    <lineage>
        <taxon>Bacteria</taxon>
        <taxon>Bacillati</taxon>
        <taxon>Chloroflexota</taxon>
        <taxon>Chloroflexia</taxon>
        <taxon>Candidatus Thermobaculales</taxon>
        <taxon>Candidatus Thermobaculaceae</taxon>
        <taxon>Thermobaculum</taxon>
    </lineage>
</organism>
<dbReference type="Proteomes" id="UP000000323">
    <property type="component" value="Chromosome 2"/>
</dbReference>
<protein>
    <submittedName>
        <fullName evidence="2">Signal transduction histidine kinase, LytS</fullName>
    </submittedName>
</protein>
<keyword evidence="2" id="KW-0418">Kinase</keyword>
<dbReference type="Gene3D" id="1.10.1760.20">
    <property type="match status" value="1"/>
</dbReference>
<dbReference type="RefSeq" id="WP_012876045.1">
    <property type="nucleotide sequence ID" value="NC_013526.1"/>
</dbReference>